<feature type="signal peptide" evidence="1">
    <location>
        <begin position="1"/>
        <end position="24"/>
    </location>
</feature>
<dbReference type="EMBL" id="JBAKIA010000014">
    <property type="protein sequence ID" value="MEJ8475944.1"/>
    <property type="molecule type" value="Genomic_DNA"/>
</dbReference>
<proteinExistence type="predicted"/>
<evidence type="ECO:0000313" key="2">
    <source>
        <dbReference type="EMBL" id="MEJ8475944.1"/>
    </source>
</evidence>
<feature type="chain" id="PRO_5046552643" evidence="1">
    <location>
        <begin position="25"/>
        <end position="143"/>
    </location>
</feature>
<evidence type="ECO:0000313" key="3">
    <source>
        <dbReference type="Proteomes" id="UP001385499"/>
    </source>
</evidence>
<comment type="caution">
    <text evidence="2">The sequence shown here is derived from an EMBL/GenBank/DDBJ whole genome shotgun (WGS) entry which is preliminary data.</text>
</comment>
<gene>
    <name evidence="2" type="ORF">V6575_17770</name>
</gene>
<keyword evidence="1" id="KW-0732">Signal</keyword>
<dbReference type="Proteomes" id="UP001385499">
    <property type="component" value="Unassembled WGS sequence"/>
</dbReference>
<evidence type="ECO:0000256" key="1">
    <source>
        <dbReference type="SAM" id="SignalP"/>
    </source>
</evidence>
<reference evidence="2 3" key="1">
    <citation type="submission" date="2024-02" db="EMBL/GenBank/DDBJ databases">
        <title>Roseibium algae sp. nov., isolated from marine alga (Grateloupia sp.), showing potential in myo-inositol conversion.</title>
        <authorList>
            <person name="Wang Y."/>
        </authorList>
    </citation>
    <scope>NUCLEOTIDE SEQUENCE [LARGE SCALE GENOMIC DNA]</scope>
    <source>
        <strain evidence="2 3">H3510</strain>
    </source>
</reference>
<keyword evidence="3" id="KW-1185">Reference proteome</keyword>
<protein>
    <submittedName>
        <fullName evidence="2">DUF4864 domain-containing protein</fullName>
    </submittedName>
</protein>
<organism evidence="2 3">
    <name type="scientific">Roseibium algae</name>
    <dbReference type="NCBI Taxonomy" id="3123038"/>
    <lineage>
        <taxon>Bacteria</taxon>
        <taxon>Pseudomonadati</taxon>
        <taxon>Pseudomonadota</taxon>
        <taxon>Alphaproteobacteria</taxon>
        <taxon>Hyphomicrobiales</taxon>
        <taxon>Stappiaceae</taxon>
        <taxon>Roseibium</taxon>
    </lineage>
</organism>
<name>A0ABU8TP46_9HYPH</name>
<dbReference type="RefSeq" id="WP_340276233.1">
    <property type="nucleotide sequence ID" value="NZ_JBAKIA010000014.1"/>
</dbReference>
<sequence length="143" mass="15792">MRFIFFVCVCVLVGLLPAGNHAHAQSGKDGATALQKIITNQMKAFANGDYAKAFSFATRDLQRRFQTPDVFMEMVKQGYQPVYQPKNVSFGALKETKGGPIQEVYVVGPKGHDWLALYSFEQQLDGSWRISGCVLKKSPGLSA</sequence>
<dbReference type="Pfam" id="PF16156">
    <property type="entry name" value="DUF4864"/>
    <property type="match status" value="1"/>
</dbReference>
<dbReference type="InterPro" id="IPR032347">
    <property type="entry name" value="DUF4864"/>
</dbReference>
<accession>A0ABU8TP46</accession>